<keyword evidence="5" id="KW-0812">Transmembrane</keyword>
<evidence type="ECO:0000256" key="4">
    <source>
        <dbReference type="ARBA" id="ARBA00022840"/>
    </source>
</evidence>
<evidence type="ECO:0000313" key="9">
    <source>
        <dbReference type="Proteomes" id="UP000183760"/>
    </source>
</evidence>
<feature type="domain" description="Protein kinase" evidence="6">
    <location>
        <begin position="8"/>
        <end position="282"/>
    </location>
</feature>
<feature type="transmembrane region" description="Helical" evidence="5">
    <location>
        <begin position="321"/>
        <end position="339"/>
    </location>
</feature>
<dbReference type="STRING" id="1334629.MFUL124B02_08890"/>
<evidence type="ECO:0000256" key="3">
    <source>
        <dbReference type="ARBA" id="ARBA00022777"/>
    </source>
</evidence>
<gene>
    <name evidence="7" type="ORF">MFU01_68490</name>
    <name evidence="8" type="ORF">SAMN05443572_115174</name>
</gene>
<dbReference type="InterPro" id="IPR000719">
    <property type="entry name" value="Prot_kinase_dom"/>
</dbReference>
<reference evidence="8 9" key="1">
    <citation type="submission" date="2016-10" db="EMBL/GenBank/DDBJ databases">
        <authorList>
            <person name="Varghese N."/>
            <person name="Submissions S."/>
        </authorList>
    </citation>
    <scope>NUCLEOTIDE SEQUENCE [LARGE SCALE GENOMIC DNA]</scope>
    <source>
        <strain evidence="8 9">DSM 16525</strain>
    </source>
</reference>
<organism evidence="7 10">
    <name type="scientific">Myxococcus fulvus</name>
    <dbReference type="NCBI Taxonomy" id="33"/>
    <lineage>
        <taxon>Bacteria</taxon>
        <taxon>Pseudomonadati</taxon>
        <taxon>Myxococcota</taxon>
        <taxon>Myxococcia</taxon>
        <taxon>Myxococcales</taxon>
        <taxon>Cystobacterineae</taxon>
        <taxon>Myxococcaceae</taxon>
        <taxon>Myxococcus</taxon>
    </lineage>
</organism>
<evidence type="ECO:0000256" key="5">
    <source>
        <dbReference type="SAM" id="Phobius"/>
    </source>
</evidence>
<keyword evidence="9" id="KW-1185">Reference proteome</keyword>
<dbReference type="PROSITE" id="PS50011">
    <property type="entry name" value="PROTEIN_KINASE_DOM"/>
    <property type="match status" value="1"/>
</dbReference>
<keyword evidence="1" id="KW-0808">Transferase</keyword>
<keyword evidence="8" id="KW-0723">Serine/threonine-protein kinase</keyword>
<keyword evidence="5" id="KW-0472">Membrane</keyword>
<dbReference type="CDD" id="cd14014">
    <property type="entry name" value="STKc_PknB_like"/>
    <property type="match status" value="1"/>
</dbReference>
<keyword evidence="2" id="KW-0547">Nucleotide-binding</keyword>
<evidence type="ECO:0000313" key="10">
    <source>
        <dbReference type="Proteomes" id="UP000321514"/>
    </source>
</evidence>
<dbReference type="Gene3D" id="3.30.200.20">
    <property type="entry name" value="Phosphorylase Kinase, domain 1"/>
    <property type="match status" value="1"/>
</dbReference>
<keyword evidence="4" id="KW-0067">ATP-binding</keyword>
<reference evidence="7 10" key="2">
    <citation type="submission" date="2019-07" db="EMBL/GenBank/DDBJ databases">
        <title>Whole genome shotgun sequence of Myxococcus fulvus NBRC 100333.</title>
        <authorList>
            <person name="Hosoyama A."/>
            <person name="Uohara A."/>
            <person name="Ohji S."/>
            <person name="Ichikawa N."/>
        </authorList>
    </citation>
    <scope>NUCLEOTIDE SEQUENCE [LARGE SCALE GENOMIC DNA]</scope>
    <source>
        <strain evidence="7 10">NBRC 100333</strain>
    </source>
</reference>
<evidence type="ECO:0000256" key="2">
    <source>
        <dbReference type="ARBA" id="ARBA00022741"/>
    </source>
</evidence>
<evidence type="ECO:0000256" key="1">
    <source>
        <dbReference type="ARBA" id="ARBA00022679"/>
    </source>
</evidence>
<keyword evidence="3 8" id="KW-0418">Kinase</keyword>
<dbReference type="InterPro" id="IPR011009">
    <property type="entry name" value="Kinase-like_dom_sf"/>
</dbReference>
<protein>
    <submittedName>
        <fullName evidence="8">Serine/threonine protein kinase</fullName>
    </submittedName>
</protein>
<keyword evidence="5" id="KW-1133">Transmembrane helix</keyword>
<evidence type="ECO:0000313" key="7">
    <source>
        <dbReference type="EMBL" id="GEN11812.1"/>
    </source>
</evidence>
<dbReference type="Gene3D" id="1.10.510.10">
    <property type="entry name" value="Transferase(Phosphotransferase) domain 1"/>
    <property type="match status" value="1"/>
</dbReference>
<dbReference type="EMBL" id="FOIB01000015">
    <property type="protein sequence ID" value="SEU40583.1"/>
    <property type="molecule type" value="Genomic_DNA"/>
</dbReference>
<dbReference type="AlphaFoldDB" id="A0A511TEI8"/>
<dbReference type="GO" id="GO:0004674">
    <property type="term" value="F:protein serine/threonine kinase activity"/>
    <property type="evidence" value="ECO:0007669"/>
    <property type="project" value="UniProtKB-KW"/>
</dbReference>
<accession>A0A511TEI8</accession>
<sequence length="355" mass="39467">MTSQLGPYTRIRLLFGGIIEDHLSQVAGPSGREKTLVLQCLRSDMAENVGFAEMFLDTARHAALLDHPNIVKVFDVGVADGTYFLAREHIEGPNLREVLKYMAAQRMTLAATLCARIISQVCEGLAFAHDLADSETGEPLRLIHRCVRPYNILLSHQGKAMMVDFGVDELRSRFTPRMIPLVHDEVYNAPEVMSRTPVDRRMDVYSLGVVLYELLTQRRPFEVTPERSVMQAILTEPMIPAERHRPDLPDALLAILARALAKDRNERYPDCHAFKADLERFIRSTGESVKPKHVAQLAQQVSPTSDRLEAQPRPSVTRGRVLAAAVGLLVLLGGGLLLWRMGAAPEPQQAPASTP</sequence>
<dbReference type="SUPFAM" id="SSF56112">
    <property type="entry name" value="Protein kinase-like (PK-like)"/>
    <property type="match status" value="1"/>
</dbReference>
<name>A0A511TEI8_MYXFU</name>
<proteinExistence type="predicted"/>
<dbReference type="PANTHER" id="PTHR43289">
    <property type="entry name" value="MITOGEN-ACTIVATED PROTEIN KINASE KINASE KINASE 20-RELATED"/>
    <property type="match status" value="1"/>
</dbReference>
<dbReference type="RefSeq" id="WP_074959079.1">
    <property type="nucleotide sequence ID" value="NZ_BJXR01000049.1"/>
</dbReference>
<dbReference type="Pfam" id="PF00069">
    <property type="entry name" value="Pkinase"/>
    <property type="match status" value="1"/>
</dbReference>
<dbReference type="PANTHER" id="PTHR43289:SF6">
    <property type="entry name" value="SERINE_THREONINE-PROTEIN KINASE NEKL-3"/>
    <property type="match status" value="1"/>
</dbReference>
<dbReference type="GO" id="GO:0005524">
    <property type="term" value="F:ATP binding"/>
    <property type="evidence" value="ECO:0007669"/>
    <property type="project" value="UniProtKB-KW"/>
</dbReference>
<evidence type="ECO:0000259" key="6">
    <source>
        <dbReference type="PROSITE" id="PS50011"/>
    </source>
</evidence>
<dbReference type="Proteomes" id="UP000321514">
    <property type="component" value="Unassembled WGS sequence"/>
</dbReference>
<comment type="caution">
    <text evidence="7">The sequence shown here is derived from an EMBL/GenBank/DDBJ whole genome shotgun (WGS) entry which is preliminary data.</text>
</comment>
<dbReference type="Proteomes" id="UP000183760">
    <property type="component" value="Unassembled WGS sequence"/>
</dbReference>
<dbReference type="EMBL" id="BJXR01000049">
    <property type="protein sequence ID" value="GEN11812.1"/>
    <property type="molecule type" value="Genomic_DNA"/>
</dbReference>
<evidence type="ECO:0000313" key="8">
    <source>
        <dbReference type="EMBL" id="SEU40583.1"/>
    </source>
</evidence>